<dbReference type="InterPro" id="IPR032675">
    <property type="entry name" value="LRR_dom_sf"/>
</dbReference>
<dbReference type="AlphaFoldDB" id="A0A834LV24"/>
<comment type="caution">
    <text evidence="1">The sequence shown here is derived from an EMBL/GenBank/DDBJ whole genome shotgun (WGS) entry which is preliminary data.</text>
</comment>
<proteinExistence type="predicted"/>
<dbReference type="InterPro" id="IPR001611">
    <property type="entry name" value="Leu-rich_rpt"/>
</dbReference>
<evidence type="ECO:0000313" key="2">
    <source>
        <dbReference type="Proteomes" id="UP000626092"/>
    </source>
</evidence>
<protein>
    <submittedName>
        <fullName evidence="1">Uncharacterized protein</fullName>
    </submittedName>
</protein>
<dbReference type="SUPFAM" id="SSF52047">
    <property type="entry name" value="RNI-like"/>
    <property type="match status" value="1"/>
</dbReference>
<sequence length="223" mass="25347">MFQELITDKRICLVAKARPPLKKLELMGFMGRYPEIHGALKLLLQACQSTLEELTFGAWSLELEDTGIVEVLRRCPEITQLNINGLQVSNVFGRYSDDHSVLLNLKTLKVRGTEIDDNEMAMIGTRCRNLRYLDIGDCKKVTDKGVMEVVRNCQRLRDIILDDCDKVSSCTLPLILLLSRPSLRNIDPPCIDDLNKRLINLFLSFNCRVGDSSMSDDFNCLLH</sequence>
<dbReference type="OrthoDB" id="1751573at2759"/>
<dbReference type="PANTHER" id="PTHR13318">
    <property type="entry name" value="PARTNER OF PAIRED, ISOFORM B-RELATED"/>
    <property type="match status" value="1"/>
</dbReference>
<evidence type="ECO:0000313" key="1">
    <source>
        <dbReference type="EMBL" id="KAF7153250.1"/>
    </source>
</evidence>
<accession>A0A834LV24</accession>
<dbReference type="GO" id="GO:0019005">
    <property type="term" value="C:SCF ubiquitin ligase complex"/>
    <property type="evidence" value="ECO:0007669"/>
    <property type="project" value="TreeGrafter"/>
</dbReference>
<dbReference type="Gene3D" id="3.80.10.10">
    <property type="entry name" value="Ribonuclease Inhibitor"/>
    <property type="match status" value="2"/>
</dbReference>
<reference evidence="1" key="1">
    <citation type="submission" date="2019-11" db="EMBL/GenBank/DDBJ databases">
        <authorList>
            <person name="Liu Y."/>
            <person name="Hou J."/>
            <person name="Li T.-Q."/>
            <person name="Guan C.-H."/>
            <person name="Wu X."/>
            <person name="Wu H.-Z."/>
            <person name="Ling F."/>
            <person name="Zhang R."/>
            <person name="Shi X.-G."/>
            <person name="Ren J.-P."/>
            <person name="Chen E.-F."/>
            <person name="Sun J.-M."/>
        </authorList>
    </citation>
    <scope>NUCLEOTIDE SEQUENCE</scope>
    <source>
        <strain evidence="1">Adult_tree_wgs_1</strain>
        <tissue evidence="1">Leaves</tissue>
    </source>
</reference>
<dbReference type="InterPro" id="IPR006553">
    <property type="entry name" value="Leu-rich_rpt_Cys-con_subtyp"/>
</dbReference>
<dbReference type="GO" id="GO:0031146">
    <property type="term" value="P:SCF-dependent proteasomal ubiquitin-dependent protein catabolic process"/>
    <property type="evidence" value="ECO:0007669"/>
    <property type="project" value="TreeGrafter"/>
</dbReference>
<gene>
    <name evidence="1" type="ORF">RHSIM_Rhsim01G0029500</name>
</gene>
<dbReference type="Pfam" id="PF13516">
    <property type="entry name" value="LRR_6"/>
    <property type="match status" value="1"/>
</dbReference>
<name>A0A834LV24_RHOSS</name>
<dbReference type="EMBL" id="WJXA01000001">
    <property type="protein sequence ID" value="KAF7153250.1"/>
    <property type="molecule type" value="Genomic_DNA"/>
</dbReference>
<dbReference type="SMART" id="SM00367">
    <property type="entry name" value="LRR_CC"/>
    <property type="match status" value="1"/>
</dbReference>
<dbReference type="Proteomes" id="UP000626092">
    <property type="component" value="Unassembled WGS sequence"/>
</dbReference>
<organism evidence="1 2">
    <name type="scientific">Rhododendron simsii</name>
    <name type="common">Sims's rhododendron</name>
    <dbReference type="NCBI Taxonomy" id="118357"/>
    <lineage>
        <taxon>Eukaryota</taxon>
        <taxon>Viridiplantae</taxon>
        <taxon>Streptophyta</taxon>
        <taxon>Embryophyta</taxon>
        <taxon>Tracheophyta</taxon>
        <taxon>Spermatophyta</taxon>
        <taxon>Magnoliopsida</taxon>
        <taxon>eudicotyledons</taxon>
        <taxon>Gunneridae</taxon>
        <taxon>Pentapetalae</taxon>
        <taxon>asterids</taxon>
        <taxon>Ericales</taxon>
        <taxon>Ericaceae</taxon>
        <taxon>Ericoideae</taxon>
        <taxon>Rhodoreae</taxon>
        <taxon>Rhododendron</taxon>
    </lineage>
</organism>
<keyword evidence="2" id="KW-1185">Reference proteome</keyword>